<dbReference type="Proteomes" id="UP000768462">
    <property type="component" value="Unassembled WGS sequence"/>
</dbReference>
<gene>
    <name evidence="2" type="ORF">E7215_13670</name>
</gene>
<accession>A0A927W5Z5</accession>
<organism evidence="2 3">
    <name type="scientific">Clostridium sulfidigenes</name>
    <dbReference type="NCBI Taxonomy" id="318464"/>
    <lineage>
        <taxon>Bacteria</taxon>
        <taxon>Bacillati</taxon>
        <taxon>Bacillota</taxon>
        <taxon>Clostridia</taxon>
        <taxon>Eubacteriales</taxon>
        <taxon>Clostridiaceae</taxon>
        <taxon>Clostridium</taxon>
    </lineage>
</organism>
<proteinExistence type="predicted"/>
<reference evidence="2" key="1">
    <citation type="submission" date="2019-04" db="EMBL/GenBank/DDBJ databases">
        <title>Evolution of Biomass-Degrading Anaerobic Consortia Revealed by Metagenomics.</title>
        <authorList>
            <person name="Peng X."/>
        </authorList>
    </citation>
    <scope>NUCLEOTIDE SEQUENCE</scope>
    <source>
        <strain evidence="2">SIG254</strain>
    </source>
</reference>
<name>A0A927W5Z5_9CLOT</name>
<dbReference type="AlphaFoldDB" id="A0A927W5Z5"/>
<evidence type="ECO:0000313" key="2">
    <source>
        <dbReference type="EMBL" id="MBE6061202.1"/>
    </source>
</evidence>
<sequence>MSKSKKKNKKNNQIKPSQKSTIDQVQILNRDVQDAHHIESATLINGLFGVEIKDNLIDPDTRFYI</sequence>
<evidence type="ECO:0000256" key="1">
    <source>
        <dbReference type="SAM" id="MobiDB-lite"/>
    </source>
</evidence>
<feature type="compositionally biased region" description="Basic residues" evidence="1">
    <location>
        <begin position="1"/>
        <end position="12"/>
    </location>
</feature>
<feature type="region of interest" description="Disordered" evidence="1">
    <location>
        <begin position="1"/>
        <end position="23"/>
    </location>
</feature>
<comment type="caution">
    <text evidence="2">The sequence shown here is derived from an EMBL/GenBank/DDBJ whole genome shotgun (WGS) entry which is preliminary data.</text>
</comment>
<protein>
    <submittedName>
        <fullName evidence="2">Uncharacterized protein</fullName>
    </submittedName>
</protein>
<evidence type="ECO:0000313" key="3">
    <source>
        <dbReference type="Proteomes" id="UP000768462"/>
    </source>
</evidence>
<dbReference type="EMBL" id="SVCM01000156">
    <property type="protein sequence ID" value="MBE6061202.1"/>
    <property type="molecule type" value="Genomic_DNA"/>
</dbReference>